<evidence type="ECO:0000256" key="1">
    <source>
        <dbReference type="ARBA" id="ARBA00022741"/>
    </source>
</evidence>
<feature type="compositionally biased region" description="Pro residues" evidence="3">
    <location>
        <begin position="196"/>
        <end position="210"/>
    </location>
</feature>
<keyword evidence="5" id="KW-1185">Reference proteome</keyword>
<protein>
    <submittedName>
        <fullName evidence="4">Uncharacterized protein</fullName>
    </submittedName>
</protein>
<feature type="region of interest" description="Disordered" evidence="3">
    <location>
        <begin position="194"/>
        <end position="219"/>
    </location>
</feature>
<evidence type="ECO:0000313" key="5">
    <source>
        <dbReference type="Proteomes" id="UP001141327"/>
    </source>
</evidence>
<proteinExistence type="predicted"/>
<evidence type="ECO:0000256" key="2">
    <source>
        <dbReference type="ARBA" id="ARBA00023134"/>
    </source>
</evidence>
<name>A0ABQ8UHL9_9EUKA</name>
<comment type="caution">
    <text evidence="4">The sequence shown here is derived from an EMBL/GenBank/DDBJ whole genome shotgun (WGS) entry which is preliminary data.</text>
</comment>
<organism evidence="4 5">
    <name type="scientific">Paratrimastix pyriformis</name>
    <dbReference type="NCBI Taxonomy" id="342808"/>
    <lineage>
        <taxon>Eukaryota</taxon>
        <taxon>Metamonada</taxon>
        <taxon>Preaxostyla</taxon>
        <taxon>Paratrimastigidae</taxon>
        <taxon>Paratrimastix</taxon>
    </lineage>
</organism>
<dbReference type="Gene3D" id="3.40.50.300">
    <property type="entry name" value="P-loop containing nucleotide triphosphate hydrolases"/>
    <property type="match status" value="1"/>
</dbReference>
<dbReference type="Proteomes" id="UP001141327">
    <property type="component" value="Unassembled WGS sequence"/>
</dbReference>
<feature type="region of interest" description="Disordered" evidence="3">
    <location>
        <begin position="237"/>
        <end position="262"/>
    </location>
</feature>
<dbReference type="Pfam" id="PF00025">
    <property type="entry name" value="Arf"/>
    <property type="match status" value="1"/>
</dbReference>
<accession>A0ABQ8UHL9</accession>
<dbReference type="InterPro" id="IPR027417">
    <property type="entry name" value="P-loop_NTPase"/>
</dbReference>
<keyword evidence="1" id="KW-0547">Nucleotide-binding</keyword>
<dbReference type="InterPro" id="IPR006689">
    <property type="entry name" value="Small_GTPase_ARF/SAR"/>
</dbReference>
<gene>
    <name evidence="4" type="ORF">PAPYR_6826</name>
</gene>
<evidence type="ECO:0000256" key="3">
    <source>
        <dbReference type="SAM" id="MobiDB-lite"/>
    </source>
</evidence>
<reference evidence="4" key="1">
    <citation type="journal article" date="2022" name="bioRxiv">
        <title>Genomics of Preaxostyla Flagellates Illuminates Evolutionary Transitions and the Path Towards Mitochondrial Loss.</title>
        <authorList>
            <person name="Novak L.V.F."/>
            <person name="Treitli S.C."/>
            <person name="Pyrih J."/>
            <person name="Halakuc P."/>
            <person name="Pipaliya S.V."/>
            <person name="Vacek V."/>
            <person name="Brzon O."/>
            <person name="Soukal P."/>
            <person name="Eme L."/>
            <person name="Dacks J.B."/>
            <person name="Karnkowska A."/>
            <person name="Elias M."/>
            <person name="Hampl V."/>
        </authorList>
    </citation>
    <scope>NUCLEOTIDE SEQUENCE</scope>
    <source>
        <strain evidence="4">RCP-MX</strain>
    </source>
</reference>
<evidence type="ECO:0000313" key="4">
    <source>
        <dbReference type="EMBL" id="KAJ4457683.1"/>
    </source>
</evidence>
<keyword evidence="2" id="KW-0342">GTP-binding</keyword>
<sequence>MGVCMSFPPEAALDAIGGSQVVMVGLHKKDLVKVLECSTKEEVNFRRDGSAFRRAEVNISNDLHVTAFECGGDNNLSQTSWRTVLEDSSAIVFVVDASSPDELCCSDENNLGDSNEETDCDCDLCVRCNLRNLMRNVKLAHTPLLVLTIRPACPTSVSTQELAKVLGIPDLSCGRECEVMTTDDLPGWERWVALHAPPPPPPPPLAPQPPSSSASADLRMSEGSAMSMMSVSIAASEDPDVCSSRGASGRLGSPVASPRTLSRPESLPLLLRATPVPLDAPDAVFATTSGLSVRAPPKRTPF</sequence>
<dbReference type="EMBL" id="JAPMOS010000042">
    <property type="protein sequence ID" value="KAJ4457683.1"/>
    <property type="molecule type" value="Genomic_DNA"/>
</dbReference>